<protein>
    <submittedName>
        <fullName evidence="1">Uncharacterized protein</fullName>
    </submittedName>
</protein>
<dbReference type="RefSeq" id="XP_062652867.1">
    <property type="nucleotide sequence ID" value="XM_062787780.1"/>
</dbReference>
<name>A0AAN6Z8Q4_9PEZI</name>
<sequence>MCSPQKFEPRPRSCRGQPQCYCYPTVCTVPYVSRRRSSGLPWASRIMPVISAPDQPRPGHLTGIYKSRKAQHQIGVTQPDSADCKATLTTRLKLAMRSSPQETGLPRLSRARHLMSIHRGAFSRVTSTGKLPCLCLQSQSNARATVHARSKSRPLRLFPFEDGALYALQCVLHTAICTSTTAFLMRYS</sequence>
<evidence type="ECO:0000313" key="2">
    <source>
        <dbReference type="Proteomes" id="UP001302602"/>
    </source>
</evidence>
<dbReference type="AlphaFoldDB" id="A0AAN6Z8Q4"/>
<dbReference type="EMBL" id="MU853223">
    <property type="protein sequence ID" value="KAK4129096.1"/>
    <property type="molecule type" value="Genomic_DNA"/>
</dbReference>
<dbReference type="GeneID" id="87824550"/>
<comment type="caution">
    <text evidence="1">The sequence shown here is derived from an EMBL/GenBank/DDBJ whole genome shotgun (WGS) entry which is preliminary data.</text>
</comment>
<dbReference type="Proteomes" id="UP001302602">
    <property type="component" value="Unassembled WGS sequence"/>
</dbReference>
<reference evidence="1" key="1">
    <citation type="journal article" date="2023" name="Mol. Phylogenet. Evol.">
        <title>Genome-scale phylogeny and comparative genomics of the fungal order Sordariales.</title>
        <authorList>
            <person name="Hensen N."/>
            <person name="Bonometti L."/>
            <person name="Westerberg I."/>
            <person name="Brannstrom I.O."/>
            <person name="Guillou S."/>
            <person name="Cros-Aarteil S."/>
            <person name="Calhoun S."/>
            <person name="Haridas S."/>
            <person name="Kuo A."/>
            <person name="Mondo S."/>
            <person name="Pangilinan J."/>
            <person name="Riley R."/>
            <person name="LaButti K."/>
            <person name="Andreopoulos B."/>
            <person name="Lipzen A."/>
            <person name="Chen C."/>
            <person name="Yan M."/>
            <person name="Daum C."/>
            <person name="Ng V."/>
            <person name="Clum A."/>
            <person name="Steindorff A."/>
            <person name="Ohm R.A."/>
            <person name="Martin F."/>
            <person name="Silar P."/>
            <person name="Natvig D.O."/>
            <person name="Lalanne C."/>
            <person name="Gautier V."/>
            <person name="Ament-Velasquez S.L."/>
            <person name="Kruys A."/>
            <person name="Hutchinson M.I."/>
            <person name="Powell A.J."/>
            <person name="Barry K."/>
            <person name="Miller A.N."/>
            <person name="Grigoriev I.V."/>
            <person name="Debuchy R."/>
            <person name="Gladieux P."/>
            <person name="Hiltunen Thoren M."/>
            <person name="Johannesson H."/>
        </authorList>
    </citation>
    <scope>NUCLEOTIDE SEQUENCE</scope>
    <source>
        <strain evidence="1">CBS 731.68</strain>
    </source>
</reference>
<evidence type="ECO:0000313" key="1">
    <source>
        <dbReference type="EMBL" id="KAK4129096.1"/>
    </source>
</evidence>
<organism evidence="1 2">
    <name type="scientific">Parathielavia appendiculata</name>
    <dbReference type="NCBI Taxonomy" id="2587402"/>
    <lineage>
        <taxon>Eukaryota</taxon>
        <taxon>Fungi</taxon>
        <taxon>Dikarya</taxon>
        <taxon>Ascomycota</taxon>
        <taxon>Pezizomycotina</taxon>
        <taxon>Sordariomycetes</taxon>
        <taxon>Sordariomycetidae</taxon>
        <taxon>Sordariales</taxon>
        <taxon>Chaetomiaceae</taxon>
        <taxon>Parathielavia</taxon>
    </lineage>
</organism>
<gene>
    <name evidence="1" type="ORF">N657DRAFT_53640</name>
</gene>
<accession>A0AAN6Z8Q4</accession>
<keyword evidence="2" id="KW-1185">Reference proteome</keyword>
<proteinExistence type="predicted"/>
<reference evidence="1" key="2">
    <citation type="submission" date="2023-05" db="EMBL/GenBank/DDBJ databases">
        <authorList>
            <consortium name="Lawrence Berkeley National Laboratory"/>
            <person name="Steindorff A."/>
            <person name="Hensen N."/>
            <person name="Bonometti L."/>
            <person name="Westerberg I."/>
            <person name="Brannstrom I.O."/>
            <person name="Guillou S."/>
            <person name="Cros-Aarteil S."/>
            <person name="Calhoun S."/>
            <person name="Haridas S."/>
            <person name="Kuo A."/>
            <person name="Mondo S."/>
            <person name="Pangilinan J."/>
            <person name="Riley R."/>
            <person name="Labutti K."/>
            <person name="Andreopoulos B."/>
            <person name="Lipzen A."/>
            <person name="Chen C."/>
            <person name="Yanf M."/>
            <person name="Daum C."/>
            <person name="Ng V."/>
            <person name="Clum A."/>
            <person name="Ohm R."/>
            <person name="Martin F."/>
            <person name="Silar P."/>
            <person name="Natvig D."/>
            <person name="Lalanne C."/>
            <person name="Gautier V."/>
            <person name="Ament-Velasquez S.L."/>
            <person name="Kruys A."/>
            <person name="Hutchinson M.I."/>
            <person name="Powell A.J."/>
            <person name="Barry K."/>
            <person name="Miller A.N."/>
            <person name="Grigoriev I.V."/>
            <person name="Debuchy R."/>
            <person name="Gladieux P."/>
            <person name="Thoren M.H."/>
            <person name="Johannesson H."/>
        </authorList>
    </citation>
    <scope>NUCLEOTIDE SEQUENCE</scope>
    <source>
        <strain evidence="1">CBS 731.68</strain>
    </source>
</reference>